<dbReference type="SUPFAM" id="SSF52540">
    <property type="entry name" value="P-loop containing nucleoside triphosphate hydrolases"/>
    <property type="match status" value="1"/>
</dbReference>
<dbReference type="PROSITE" id="PS50893">
    <property type="entry name" value="ABC_TRANSPORTER_2"/>
    <property type="match status" value="1"/>
</dbReference>
<dbReference type="PROSITE" id="PS00211">
    <property type="entry name" value="ABC_TRANSPORTER_1"/>
    <property type="match status" value="1"/>
</dbReference>
<dbReference type="AlphaFoldDB" id="A0A7C3Z388"/>
<keyword evidence="1" id="KW-0813">Transport</keyword>
<accession>A0A7C3Z388</accession>
<comment type="caution">
    <text evidence="5">The sequence shown here is derived from an EMBL/GenBank/DDBJ whole genome shotgun (WGS) entry which is preliminary data.</text>
</comment>
<proteinExistence type="predicted"/>
<name>A0A7C3Z388_9BACT</name>
<gene>
    <name evidence="5" type="ORF">ENW96_14720</name>
</gene>
<protein>
    <submittedName>
        <fullName evidence="5">ABC transporter ATP-binding protein</fullName>
    </submittedName>
</protein>
<sequence length="258" mass="28300">MPQTDKTPIIQVENLTARFGDRTIFKNVSFTVYKGEILVVLGGSGCGKSTLLKHLIGLYQPYTGRVLIDGIDVNTDDAKQLSQLRRKIGVSFQSGALFGSMSVGENIALPLREYTDLPPAAIDYIVKMKLAMVNLAGFENHLPSELSGGMQKRAGVARAMALDPQVLFFDEPSAGLDPITGVELDIMIKRLRAGMGTTMVVVTHELQSIFTISDRIIMLDKSAQGIIAEGDPRKLKDSTDPRVHAFFNREPIGHEKER</sequence>
<keyword evidence="2" id="KW-0547">Nucleotide-binding</keyword>
<dbReference type="InterPro" id="IPR003593">
    <property type="entry name" value="AAA+_ATPase"/>
</dbReference>
<dbReference type="GO" id="GO:0016887">
    <property type="term" value="F:ATP hydrolysis activity"/>
    <property type="evidence" value="ECO:0007669"/>
    <property type="project" value="InterPro"/>
</dbReference>
<evidence type="ECO:0000256" key="2">
    <source>
        <dbReference type="ARBA" id="ARBA00022741"/>
    </source>
</evidence>
<keyword evidence="3 5" id="KW-0067">ATP-binding</keyword>
<feature type="domain" description="ABC transporter" evidence="4">
    <location>
        <begin position="10"/>
        <end position="246"/>
    </location>
</feature>
<dbReference type="InterPro" id="IPR003439">
    <property type="entry name" value="ABC_transporter-like_ATP-bd"/>
</dbReference>
<dbReference type="InterPro" id="IPR017871">
    <property type="entry name" value="ABC_transporter-like_CS"/>
</dbReference>
<dbReference type="SMART" id="SM00382">
    <property type="entry name" value="AAA"/>
    <property type="match status" value="1"/>
</dbReference>
<dbReference type="EMBL" id="DTMF01000354">
    <property type="protein sequence ID" value="HGF35609.1"/>
    <property type="molecule type" value="Genomic_DNA"/>
</dbReference>
<evidence type="ECO:0000313" key="5">
    <source>
        <dbReference type="EMBL" id="HGF35609.1"/>
    </source>
</evidence>
<organism evidence="5">
    <name type="scientific">Desulfobacca acetoxidans</name>
    <dbReference type="NCBI Taxonomy" id="60893"/>
    <lineage>
        <taxon>Bacteria</taxon>
        <taxon>Pseudomonadati</taxon>
        <taxon>Thermodesulfobacteriota</taxon>
        <taxon>Desulfobaccia</taxon>
        <taxon>Desulfobaccales</taxon>
        <taxon>Desulfobaccaceae</taxon>
        <taxon>Desulfobacca</taxon>
    </lineage>
</organism>
<dbReference type="Gene3D" id="3.40.50.300">
    <property type="entry name" value="P-loop containing nucleotide triphosphate hydrolases"/>
    <property type="match status" value="1"/>
</dbReference>
<evidence type="ECO:0000256" key="1">
    <source>
        <dbReference type="ARBA" id="ARBA00022448"/>
    </source>
</evidence>
<reference evidence="5" key="1">
    <citation type="journal article" date="2020" name="mSystems">
        <title>Genome- and Community-Level Interaction Insights into Carbon Utilization and Element Cycling Functions of Hydrothermarchaeota in Hydrothermal Sediment.</title>
        <authorList>
            <person name="Zhou Z."/>
            <person name="Liu Y."/>
            <person name="Xu W."/>
            <person name="Pan J."/>
            <person name="Luo Z.H."/>
            <person name="Li M."/>
        </authorList>
    </citation>
    <scope>NUCLEOTIDE SEQUENCE [LARGE SCALE GENOMIC DNA]</scope>
    <source>
        <strain evidence="5">SpSt-897</strain>
    </source>
</reference>
<dbReference type="PANTHER" id="PTHR43023">
    <property type="entry name" value="PROTEIN TRIGALACTOSYLDIACYLGLYCEROL 3, CHLOROPLASTIC"/>
    <property type="match status" value="1"/>
</dbReference>
<dbReference type="PANTHER" id="PTHR43023:SF6">
    <property type="entry name" value="INTERMEMBRANE PHOSPHOLIPID TRANSPORT SYSTEM ATP-BINDING PROTEIN MLAF"/>
    <property type="match status" value="1"/>
</dbReference>
<dbReference type="GO" id="GO:0005524">
    <property type="term" value="F:ATP binding"/>
    <property type="evidence" value="ECO:0007669"/>
    <property type="project" value="UniProtKB-KW"/>
</dbReference>
<dbReference type="CDD" id="cd03261">
    <property type="entry name" value="ABC_Org_Solvent_Resistant"/>
    <property type="match status" value="1"/>
</dbReference>
<evidence type="ECO:0000256" key="3">
    <source>
        <dbReference type="ARBA" id="ARBA00022840"/>
    </source>
</evidence>
<evidence type="ECO:0000259" key="4">
    <source>
        <dbReference type="PROSITE" id="PS50893"/>
    </source>
</evidence>
<dbReference type="InterPro" id="IPR027417">
    <property type="entry name" value="P-loop_NTPase"/>
</dbReference>
<dbReference type="Pfam" id="PF00005">
    <property type="entry name" value="ABC_tran"/>
    <property type="match status" value="1"/>
</dbReference>